<feature type="chain" id="PRO_5027069739" evidence="1">
    <location>
        <begin position="20"/>
        <end position="414"/>
    </location>
</feature>
<accession>A0A6N7PQC1</accession>
<dbReference type="PROSITE" id="PS51257">
    <property type="entry name" value="PROKAR_LIPOPROTEIN"/>
    <property type="match status" value="1"/>
</dbReference>
<dbReference type="RefSeq" id="WP_153819290.1">
    <property type="nucleotide sequence ID" value="NZ_WJIE01000003.1"/>
</dbReference>
<keyword evidence="3" id="KW-1185">Reference proteome</keyword>
<gene>
    <name evidence="2" type="ORF">GF068_10755</name>
</gene>
<evidence type="ECO:0000256" key="1">
    <source>
        <dbReference type="SAM" id="SignalP"/>
    </source>
</evidence>
<keyword evidence="1" id="KW-0732">Signal</keyword>
<evidence type="ECO:0000313" key="2">
    <source>
        <dbReference type="EMBL" id="MRG92405.1"/>
    </source>
</evidence>
<dbReference type="EMBL" id="WJIE01000003">
    <property type="protein sequence ID" value="MRG92405.1"/>
    <property type="molecule type" value="Genomic_DNA"/>
</dbReference>
<organism evidence="2 3">
    <name type="scientific">Polyangium spumosum</name>
    <dbReference type="NCBI Taxonomy" id="889282"/>
    <lineage>
        <taxon>Bacteria</taxon>
        <taxon>Pseudomonadati</taxon>
        <taxon>Myxococcota</taxon>
        <taxon>Polyangia</taxon>
        <taxon>Polyangiales</taxon>
        <taxon>Polyangiaceae</taxon>
        <taxon>Polyangium</taxon>
    </lineage>
</organism>
<name>A0A6N7PQC1_9BACT</name>
<sequence length="414" mass="44789">MKWVPTLFLSFSAGLAATACDGPAAVPVTPSTTALYESQMYVGRGTPNVYVLVVDDADTPEAAELRQHATEALRAALLGNVRSREDGCWGTNDPAEWRPGDDQVVIVRPSAPTALSLVTPIDRPALAWKTITSKAEEVDAVVAAAAEALEARLAAPGESYRPLRAARRALDLMEGLHAPETDAEAEFVASLARGTMHALLLASTRDDEDVAPPADLLPSELARDSTYRMSLVVPSNAGEFGCQIFKQGKTRLEAWGKLVYSTDYAWPCDDKTAWANMLGTSYFLSCGLPCLERPLQIDASGRAECKFHVAQPDLEQCDPAKGWRDPTEGEAFAEYGGEKLRRCEIVQHEGADLEACRTSPDCPDCPSGFCVTEVDFFHGSTCPEGEYLWNFRFTGGARAVPFGLLEMSCATKDD</sequence>
<feature type="signal peptide" evidence="1">
    <location>
        <begin position="1"/>
        <end position="19"/>
    </location>
</feature>
<evidence type="ECO:0000313" key="3">
    <source>
        <dbReference type="Proteomes" id="UP000440224"/>
    </source>
</evidence>
<proteinExistence type="predicted"/>
<dbReference type="AlphaFoldDB" id="A0A6N7PQC1"/>
<dbReference type="Proteomes" id="UP000440224">
    <property type="component" value="Unassembled WGS sequence"/>
</dbReference>
<dbReference type="OrthoDB" id="5496265at2"/>
<reference evidence="2 3" key="1">
    <citation type="submission" date="2019-10" db="EMBL/GenBank/DDBJ databases">
        <title>A soil myxobacterium in the family Polyangiaceae.</title>
        <authorList>
            <person name="Li Y."/>
            <person name="Wang J."/>
        </authorList>
    </citation>
    <scope>NUCLEOTIDE SEQUENCE [LARGE SCALE GENOMIC DNA]</scope>
    <source>
        <strain evidence="2 3">DSM 14734</strain>
    </source>
</reference>
<protein>
    <submittedName>
        <fullName evidence="2">Uncharacterized protein</fullName>
    </submittedName>
</protein>
<comment type="caution">
    <text evidence="2">The sequence shown here is derived from an EMBL/GenBank/DDBJ whole genome shotgun (WGS) entry which is preliminary data.</text>
</comment>